<dbReference type="Proteomes" id="UP000070133">
    <property type="component" value="Unassembled WGS sequence"/>
</dbReference>
<evidence type="ECO:0000313" key="3">
    <source>
        <dbReference type="Proteomes" id="UP000070133"/>
    </source>
</evidence>
<comment type="caution">
    <text evidence="2">The sequence shown here is derived from an EMBL/GenBank/DDBJ whole genome shotgun (WGS) entry which is preliminary data.</text>
</comment>
<evidence type="ECO:0000313" key="2">
    <source>
        <dbReference type="EMBL" id="KXT00829.1"/>
    </source>
</evidence>
<accession>A0A139HEM9</accession>
<feature type="signal peptide" evidence="1">
    <location>
        <begin position="1"/>
        <end position="19"/>
    </location>
</feature>
<organism evidence="2 3">
    <name type="scientific">Pseudocercospora eumusae</name>
    <dbReference type="NCBI Taxonomy" id="321146"/>
    <lineage>
        <taxon>Eukaryota</taxon>
        <taxon>Fungi</taxon>
        <taxon>Dikarya</taxon>
        <taxon>Ascomycota</taxon>
        <taxon>Pezizomycotina</taxon>
        <taxon>Dothideomycetes</taxon>
        <taxon>Dothideomycetidae</taxon>
        <taxon>Mycosphaerellales</taxon>
        <taxon>Mycosphaerellaceae</taxon>
        <taxon>Pseudocercospora</taxon>
    </lineage>
</organism>
<proteinExistence type="predicted"/>
<sequence length="105" mass="11660">MVGVKQVFLAATLSVLALAGPLEKRQDDTGCTFHIDLVNDCQKMYGGYWDICKNATNTFDIPDCNGETGKKKICEYYLVEDCKKTYGGCYNDGDPEPTFEKPTCP</sequence>
<dbReference type="AlphaFoldDB" id="A0A139HEM9"/>
<dbReference type="EMBL" id="LFZN01000067">
    <property type="protein sequence ID" value="KXT00829.1"/>
    <property type="molecule type" value="Genomic_DNA"/>
</dbReference>
<name>A0A139HEM9_9PEZI</name>
<feature type="chain" id="PRO_5007806542" evidence="1">
    <location>
        <begin position="20"/>
        <end position="105"/>
    </location>
</feature>
<protein>
    <submittedName>
        <fullName evidence="2">Uncharacterized protein</fullName>
    </submittedName>
</protein>
<reference evidence="2 3" key="1">
    <citation type="submission" date="2015-07" db="EMBL/GenBank/DDBJ databases">
        <title>Comparative genomics of the Sigatoka disease complex on banana suggests a link between parallel evolutionary changes in Pseudocercospora fijiensis and Pseudocercospora eumusae and increased virulence on the banana host.</title>
        <authorList>
            <person name="Chang T.-C."/>
            <person name="Salvucci A."/>
            <person name="Crous P.W."/>
            <person name="Stergiopoulos I."/>
        </authorList>
    </citation>
    <scope>NUCLEOTIDE SEQUENCE [LARGE SCALE GENOMIC DNA]</scope>
    <source>
        <strain evidence="2 3">CBS 114824</strain>
    </source>
</reference>
<keyword evidence="3" id="KW-1185">Reference proteome</keyword>
<keyword evidence="1" id="KW-0732">Signal</keyword>
<gene>
    <name evidence="2" type="ORF">AC578_2916</name>
</gene>
<dbReference type="OrthoDB" id="3641654at2759"/>
<evidence type="ECO:0000256" key="1">
    <source>
        <dbReference type="SAM" id="SignalP"/>
    </source>
</evidence>